<reference evidence="4" key="2">
    <citation type="journal article" date="2013" name="G3 (Bethesda)">
        <title>Genomes of Ashbya fungi isolated from insects reveal four mating-type loci, numerous translocations, lack of transposons, and distinct gene duplications.</title>
        <authorList>
            <person name="Dietrich F.S."/>
            <person name="Voegeli S."/>
            <person name="Kuo S."/>
            <person name="Philippsen P."/>
        </authorList>
    </citation>
    <scope>GENOME REANNOTATION</scope>
    <source>
        <strain evidence="4">ATCC 10895 / CBS 109.51 / FGSC 9923 / NRRL Y-1056</strain>
    </source>
</reference>
<dbReference type="OrthoDB" id="4094515at2759"/>
<dbReference type="Proteomes" id="UP000000591">
    <property type="component" value="Chromosome II"/>
</dbReference>
<feature type="region of interest" description="Disordered" evidence="1">
    <location>
        <begin position="17"/>
        <end position="38"/>
    </location>
</feature>
<feature type="compositionally biased region" description="Low complexity" evidence="1">
    <location>
        <begin position="17"/>
        <end position="29"/>
    </location>
</feature>
<dbReference type="FunCoup" id="Q75DA9">
    <property type="interactions" value="26"/>
</dbReference>
<evidence type="ECO:0000256" key="1">
    <source>
        <dbReference type="SAM" id="MobiDB-lite"/>
    </source>
</evidence>
<keyword evidence="4" id="KW-1185">Reference proteome</keyword>
<organism evidence="3 4">
    <name type="scientific">Eremothecium gossypii (strain ATCC 10895 / CBS 109.51 / FGSC 9923 / NRRL Y-1056)</name>
    <name type="common">Yeast</name>
    <name type="synonym">Ashbya gossypii</name>
    <dbReference type="NCBI Taxonomy" id="284811"/>
    <lineage>
        <taxon>Eukaryota</taxon>
        <taxon>Fungi</taxon>
        <taxon>Dikarya</taxon>
        <taxon>Ascomycota</taxon>
        <taxon>Saccharomycotina</taxon>
        <taxon>Saccharomycetes</taxon>
        <taxon>Saccharomycetales</taxon>
        <taxon>Saccharomycetaceae</taxon>
        <taxon>Eremothecium</taxon>
    </lineage>
</organism>
<dbReference type="STRING" id="284811.Q75DA9"/>
<dbReference type="KEGG" id="ago:AGOS_ABR115C"/>
<name>Q75DA9_EREGS</name>
<gene>
    <name evidence="3" type="ORF">AGOS_ABR115C</name>
</gene>
<feature type="compositionally biased region" description="Polar residues" evidence="1">
    <location>
        <begin position="121"/>
        <end position="130"/>
    </location>
</feature>
<feature type="region of interest" description="Disordered" evidence="1">
    <location>
        <begin position="71"/>
        <end position="95"/>
    </location>
</feature>
<protein>
    <submittedName>
        <fullName evidence="3">ABR115Cp</fullName>
    </submittedName>
</protein>
<reference evidence="3 4" key="1">
    <citation type="journal article" date="2004" name="Science">
        <title>The Ashbya gossypii genome as a tool for mapping the ancient Saccharomyces cerevisiae genome.</title>
        <authorList>
            <person name="Dietrich F.S."/>
            <person name="Voegeli S."/>
            <person name="Brachat S."/>
            <person name="Lerch A."/>
            <person name="Gates K."/>
            <person name="Steiner S."/>
            <person name="Mohr C."/>
            <person name="Pohlmann R."/>
            <person name="Luedi P."/>
            <person name="Choi S."/>
            <person name="Wing R.A."/>
            <person name="Flavier A."/>
            <person name="Gaffney T.D."/>
            <person name="Philippsen P."/>
        </authorList>
    </citation>
    <scope>NUCLEOTIDE SEQUENCE [LARGE SCALE GENOMIC DNA]</scope>
    <source>
        <strain evidence="4">ATCC 10895 / CBS 109.51 / FGSC 9923 / NRRL Y-1056</strain>
    </source>
</reference>
<dbReference type="GeneID" id="4619168"/>
<dbReference type="OMA" id="LHMRERM"/>
<dbReference type="InParanoid" id="Q75DA9"/>
<dbReference type="InterPro" id="IPR028095">
    <property type="entry name" value="Mso1_N_dom"/>
</dbReference>
<proteinExistence type="predicted"/>
<dbReference type="RefSeq" id="NP_983062.2">
    <property type="nucleotide sequence ID" value="NM_208415.2"/>
</dbReference>
<dbReference type="Pfam" id="PF14475">
    <property type="entry name" value="Mso1_Sec1_bdg"/>
    <property type="match status" value="1"/>
</dbReference>
<dbReference type="AlphaFoldDB" id="Q75DA9"/>
<evidence type="ECO:0000313" key="4">
    <source>
        <dbReference type="Proteomes" id="UP000000591"/>
    </source>
</evidence>
<evidence type="ECO:0000313" key="3">
    <source>
        <dbReference type="EMBL" id="AAS50886.2"/>
    </source>
</evidence>
<accession>Q75DA9</accession>
<dbReference type="eggNOG" id="ENOG502S4R3">
    <property type="taxonomic scope" value="Eukaryota"/>
</dbReference>
<evidence type="ECO:0000259" key="2">
    <source>
        <dbReference type="Pfam" id="PF14475"/>
    </source>
</evidence>
<feature type="domain" description="Mso1 N-terminal" evidence="2">
    <location>
        <begin position="23"/>
        <end position="64"/>
    </location>
</feature>
<dbReference type="EMBL" id="AE016815">
    <property type="protein sequence ID" value="AAS50886.2"/>
    <property type="molecule type" value="Genomic_DNA"/>
</dbReference>
<sequence length="191" mass="21149">MSNQNRNDIWNKLKSSTKSFSSSLTQLSTRNDRDGDTPTSTLVHKALLKHYKKREPFVGFPEWLGHTEDIGEEHNAPSIGSSADHSVASMDSGPRRTAGLAFQKIYSSVSVSRPAGEAGSAGTTMQGRLSKSSDHLVGPRTQGATWGSQRQQLLDQDRSQTSEQPAEPQPRSLHMRERMKRNLTKRGTFDL</sequence>
<feature type="region of interest" description="Disordered" evidence="1">
    <location>
        <begin position="111"/>
        <end position="191"/>
    </location>
</feature>
<dbReference type="HOGENOM" id="CLU_082503_0_0_1"/>